<feature type="region of interest" description="Disordered" evidence="1">
    <location>
        <begin position="248"/>
        <end position="291"/>
    </location>
</feature>
<feature type="compositionally biased region" description="Polar residues" evidence="1">
    <location>
        <begin position="280"/>
        <end position="291"/>
    </location>
</feature>
<evidence type="ECO:0000313" key="3">
    <source>
        <dbReference type="EMBL" id="GMH05615.1"/>
    </source>
</evidence>
<dbReference type="EMBL" id="BSYO01000006">
    <property type="protein sequence ID" value="GMH05615.1"/>
    <property type="molecule type" value="Genomic_DNA"/>
</dbReference>
<name>A0AAD3S737_NEPGR</name>
<accession>A0AAD3S737</accession>
<keyword evidence="2" id="KW-0812">Transmembrane</keyword>
<gene>
    <name evidence="3" type="ORF">Nepgr_007455</name>
</gene>
<dbReference type="AlphaFoldDB" id="A0AAD3S737"/>
<feature type="transmembrane region" description="Helical" evidence="2">
    <location>
        <begin position="99"/>
        <end position="119"/>
    </location>
</feature>
<keyword evidence="2" id="KW-0472">Membrane</keyword>
<dbReference type="Proteomes" id="UP001279734">
    <property type="component" value="Unassembled WGS sequence"/>
</dbReference>
<feature type="transmembrane region" description="Helical" evidence="2">
    <location>
        <begin position="213"/>
        <end position="235"/>
    </location>
</feature>
<reference evidence="3" key="1">
    <citation type="submission" date="2023-05" db="EMBL/GenBank/DDBJ databases">
        <title>Nepenthes gracilis genome sequencing.</title>
        <authorList>
            <person name="Fukushima K."/>
        </authorList>
    </citation>
    <scope>NUCLEOTIDE SEQUENCE</scope>
    <source>
        <strain evidence="3">SING2019-196</strain>
    </source>
</reference>
<keyword evidence="2" id="KW-1133">Transmembrane helix</keyword>
<evidence type="ECO:0008006" key="5">
    <source>
        <dbReference type="Google" id="ProtNLM"/>
    </source>
</evidence>
<evidence type="ECO:0000313" key="4">
    <source>
        <dbReference type="Proteomes" id="UP001279734"/>
    </source>
</evidence>
<proteinExistence type="predicted"/>
<protein>
    <recommendedName>
        <fullName evidence="5">Transmembrane protein</fullName>
    </recommendedName>
</protein>
<sequence>MQQSMHYLLSSSQFTPSCHPLASSSATFSLIPSLTFFYKPTAIHTVNAHLRTKLQPWMAQLPEPAAAEPSFTSPVEDGPIEITSDTSSIFATTDDPTPIQVATSVLLTGAIAVFLFRSIRRRAKRAKELKLRSSSAKKTLKDEALNSLKEIGVMSVEPGSPPSPVQALLGGVAAGVIALILYKFTTTIEAALSRQTISDNYSVRQITITIRTVINGLCYLATFVFGINSVGLFLYSGQLAMNSLTEGFAGNDTKTKEKKQPTLANSLSESETNEAEEVSSNESGQSPDVPR</sequence>
<evidence type="ECO:0000256" key="2">
    <source>
        <dbReference type="SAM" id="Phobius"/>
    </source>
</evidence>
<keyword evidence="4" id="KW-1185">Reference proteome</keyword>
<dbReference type="PANTHER" id="PTHR35733">
    <property type="entry name" value="OS02G0307800 PROTEIN"/>
    <property type="match status" value="1"/>
</dbReference>
<dbReference type="InterPro" id="IPR021434">
    <property type="entry name" value="DUF3082"/>
</dbReference>
<organism evidence="3 4">
    <name type="scientific">Nepenthes gracilis</name>
    <name type="common">Slender pitcher plant</name>
    <dbReference type="NCBI Taxonomy" id="150966"/>
    <lineage>
        <taxon>Eukaryota</taxon>
        <taxon>Viridiplantae</taxon>
        <taxon>Streptophyta</taxon>
        <taxon>Embryophyta</taxon>
        <taxon>Tracheophyta</taxon>
        <taxon>Spermatophyta</taxon>
        <taxon>Magnoliopsida</taxon>
        <taxon>eudicotyledons</taxon>
        <taxon>Gunneridae</taxon>
        <taxon>Pentapetalae</taxon>
        <taxon>Caryophyllales</taxon>
        <taxon>Nepenthaceae</taxon>
        <taxon>Nepenthes</taxon>
    </lineage>
</organism>
<dbReference type="GO" id="GO:0009535">
    <property type="term" value="C:chloroplast thylakoid membrane"/>
    <property type="evidence" value="ECO:0007669"/>
    <property type="project" value="TreeGrafter"/>
</dbReference>
<comment type="caution">
    <text evidence="3">The sequence shown here is derived from an EMBL/GenBank/DDBJ whole genome shotgun (WGS) entry which is preliminary data.</text>
</comment>
<evidence type="ECO:0000256" key="1">
    <source>
        <dbReference type="SAM" id="MobiDB-lite"/>
    </source>
</evidence>
<dbReference type="PANTHER" id="PTHR35733:SF1">
    <property type="entry name" value="OS02G0307800 PROTEIN"/>
    <property type="match status" value="1"/>
</dbReference>
<dbReference type="Pfam" id="PF11282">
    <property type="entry name" value="DUF3082"/>
    <property type="match status" value="1"/>
</dbReference>